<dbReference type="EMBL" id="HBFX01018594">
    <property type="protein sequence ID" value="CAD8956732.1"/>
    <property type="molecule type" value="Transcribed_RNA"/>
</dbReference>
<dbReference type="AlphaFoldDB" id="A0A7S1DW53"/>
<feature type="compositionally biased region" description="Low complexity" evidence="2">
    <location>
        <begin position="82"/>
        <end position="97"/>
    </location>
</feature>
<dbReference type="SUPFAM" id="SSF50985">
    <property type="entry name" value="RCC1/BLIP-II"/>
    <property type="match status" value="1"/>
</dbReference>
<organism evidence="3">
    <name type="scientific">Hemiselmis andersenii</name>
    <name type="common">Cryptophyte alga</name>
    <dbReference type="NCBI Taxonomy" id="464988"/>
    <lineage>
        <taxon>Eukaryota</taxon>
        <taxon>Cryptophyceae</taxon>
        <taxon>Cryptomonadales</taxon>
        <taxon>Hemiselmidaceae</taxon>
        <taxon>Hemiselmis</taxon>
    </lineage>
</organism>
<dbReference type="InterPro" id="IPR000408">
    <property type="entry name" value="Reg_chr_condens"/>
</dbReference>
<dbReference type="Gene3D" id="2.130.10.30">
    <property type="entry name" value="Regulator of chromosome condensation 1/beta-lactamase-inhibitor protein II"/>
    <property type="match status" value="1"/>
</dbReference>
<evidence type="ECO:0000256" key="1">
    <source>
        <dbReference type="PROSITE-ProRule" id="PRU00235"/>
    </source>
</evidence>
<name>A0A7S1DW53_HEMAN</name>
<feature type="region of interest" description="Disordered" evidence="2">
    <location>
        <begin position="74"/>
        <end position="178"/>
    </location>
</feature>
<feature type="compositionally biased region" description="Basic and acidic residues" evidence="2">
    <location>
        <begin position="118"/>
        <end position="139"/>
    </location>
</feature>
<proteinExistence type="predicted"/>
<reference evidence="3" key="1">
    <citation type="submission" date="2021-01" db="EMBL/GenBank/DDBJ databases">
        <authorList>
            <person name="Corre E."/>
            <person name="Pelletier E."/>
            <person name="Niang G."/>
            <person name="Scheremetjew M."/>
            <person name="Finn R."/>
            <person name="Kale V."/>
            <person name="Holt S."/>
            <person name="Cochrane G."/>
            <person name="Meng A."/>
            <person name="Brown T."/>
            <person name="Cohen L."/>
        </authorList>
    </citation>
    <scope>NUCLEOTIDE SEQUENCE</scope>
    <source>
        <strain evidence="3">CCMP644</strain>
    </source>
</reference>
<evidence type="ECO:0000313" key="3">
    <source>
        <dbReference type="EMBL" id="CAD8956732.1"/>
    </source>
</evidence>
<dbReference type="Pfam" id="PF00415">
    <property type="entry name" value="RCC1"/>
    <property type="match status" value="1"/>
</dbReference>
<accession>A0A7S1DW53</accession>
<dbReference type="PROSITE" id="PS50012">
    <property type="entry name" value="RCC1_3"/>
    <property type="match status" value="1"/>
</dbReference>
<protein>
    <submittedName>
        <fullName evidence="3">Uncharacterized protein</fullName>
    </submittedName>
</protein>
<dbReference type="InterPro" id="IPR009091">
    <property type="entry name" value="RCC1/BLIP-II"/>
</dbReference>
<feature type="repeat" description="RCC1" evidence="1">
    <location>
        <begin position="23"/>
        <end position="74"/>
    </location>
</feature>
<sequence>MEGVEVRQLMAAQDSNACIDAEGGVWTWGRGQGYALGTGTEQDVLRPTQMGALQGFGVRELAVGDMHMLALMDTKSKPPPAVSSAVSSAASRAASRRNSAESTEELHSVGTQPFSVSSRERDSREASRESGSEERDPINHDLLASVSGHLGPVIAPTRPAPPPAGSGDGGADAGSQRRALVQSWSVLKLA</sequence>
<evidence type="ECO:0000256" key="2">
    <source>
        <dbReference type="SAM" id="MobiDB-lite"/>
    </source>
</evidence>
<gene>
    <name evidence="3" type="ORF">HAND00432_LOCUS11270</name>
</gene>